<accession>A0A8X6HUC6</accession>
<name>A0A8X6HUC6_TRICU</name>
<dbReference type="EMBL" id="BMAO01010186">
    <property type="protein sequence ID" value="GFQ65400.1"/>
    <property type="molecule type" value="Genomic_DNA"/>
</dbReference>
<dbReference type="Proteomes" id="UP000887116">
    <property type="component" value="Unassembled WGS sequence"/>
</dbReference>
<reference evidence="1" key="1">
    <citation type="submission" date="2020-07" db="EMBL/GenBank/DDBJ databases">
        <title>Multicomponent nature underlies the extraordinary mechanical properties of spider dragline silk.</title>
        <authorList>
            <person name="Kono N."/>
            <person name="Nakamura H."/>
            <person name="Mori M."/>
            <person name="Yoshida Y."/>
            <person name="Ohtoshi R."/>
            <person name="Malay A.D."/>
            <person name="Moran D.A.P."/>
            <person name="Tomita M."/>
            <person name="Numata K."/>
            <person name="Arakawa K."/>
        </authorList>
    </citation>
    <scope>NUCLEOTIDE SEQUENCE</scope>
</reference>
<protein>
    <submittedName>
        <fullName evidence="1">Uncharacterized protein</fullName>
    </submittedName>
</protein>
<keyword evidence="2" id="KW-1185">Reference proteome</keyword>
<organism evidence="1 2">
    <name type="scientific">Trichonephila clavata</name>
    <name type="common">Joro spider</name>
    <name type="synonym">Nephila clavata</name>
    <dbReference type="NCBI Taxonomy" id="2740835"/>
    <lineage>
        <taxon>Eukaryota</taxon>
        <taxon>Metazoa</taxon>
        <taxon>Ecdysozoa</taxon>
        <taxon>Arthropoda</taxon>
        <taxon>Chelicerata</taxon>
        <taxon>Arachnida</taxon>
        <taxon>Araneae</taxon>
        <taxon>Araneomorphae</taxon>
        <taxon>Entelegynae</taxon>
        <taxon>Araneoidea</taxon>
        <taxon>Nephilidae</taxon>
        <taxon>Trichonephila</taxon>
    </lineage>
</organism>
<gene>
    <name evidence="1" type="ORF">TNCT_674741</name>
</gene>
<evidence type="ECO:0000313" key="2">
    <source>
        <dbReference type="Proteomes" id="UP000887116"/>
    </source>
</evidence>
<evidence type="ECO:0000313" key="1">
    <source>
        <dbReference type="EMBL" id="GFQ65400.1"/>
    </source>
</evidence>
<sequence>MHTFSVHPAEKNLGQVFKEWLKMNSALFSLRHKRHEGKKRKSTFWKYDMKRHPASTAVPRRMVAASSIILVQS</sequence>
<dbReference type="AlphaFoldDB" id="A0A8X6HUC6"/>
<proteinExistence type="predicted"/>
<comment type="caution">
    <text evidence="1">The sequence shown here is derived from an EMBL/GenBank/DDBJ whole genome shotgun (WGS) entry which is preliminary data.</text>
</comment>